<keyword evidence="5" id="KW-0136">Cellulose degradation</keyword>
<dbReference type="FunFam" id="3.20.20.80:FF:000004">
    <property type="entry name" value="Beta-glucosidase 6-phospho-beta-glucosidase"/>
    <property type="match status" value="1"/>
</dbReference>
<dbReference type="NCBIfam" id="TIGR03356">
    <property type="entry name" value="BGL"/>
    <property type="match status" value="1"/>
</dbReference>
<feature type="binding site" evidence="10">
    <location>
        <position position="165"/>
    </location>
    <ligand>
        <name>substrate</name>
    </ligand>
</feature>
<dbReference type="GO" id="GO:0008422">
    <property type="term" value="F:beta-glucosidase activity"/>
    <property type="evidence" value="ECO:0007669"/>
    <property type="project" value="UniProtKB-EC"/>
</dbReference>
<evidence type="ECO:0000256" key="2">
    <source>
        <dbReference type="ARBA" id="ARBA00010838"/>
    </source>
</evidence>
<feature type="active site" description="Proton donor" evidence="9">
    <location>
        <position position="166"/>
    </location>
</feature>
<dbReference type="PROSITE" id="PS00653">
    <property type="entry name" value="GLYCOSYL_HYDROL_F1_2"/>
    <property type="match status" value="1"/>
</dbReference>
<dbReference type="InterPro" id="IPR001360">
    <property type="entry name" value="Glyco_hydro_1"/>
</dbReference>
<evidence type="ECO:0000256" key="11">
    <source>
        <dbReference type="RuleBase" id="RU361175"/>
    </source>
</evidence>
<keyword evidence="8" id="KW-0624">Polysaccharide degradation</keyword>
<name>A0A087EGL8_9BIFI</name>
<keyword evidence="6" id="KW-0119">Carbohydrate metabolism</keyword>
<sequence length="484" mass="54028">MKRYEFLNRFIWGAATASYQVEGAIHEDGRTPSIWDTFCERPGVISDGSSGAEACDQYHRYAEDIELMKKLGIDAYRLSVAWPRIFPELGGKVNQKGVDYYLRLLDALRDADIKPVVTMYHWDLPQYLEDRGGWTNRDTSKRYADYAETLAKAFGDRVDIWTTFNEPWCSAYLGYGNGIHAPGIADYGKALDAVHHLNLAHGLGAQAVHGVLGDQANISVTLNLAVHIAQSDSEADIAAKRRADLISNEVFLGPMLEGRYDPEIFEVTAQDSDWSCIQESDLEIIHQPLHSLGLNYYATTHVQGLETPKQHTAAVWGENPVPAQEIVDVLPPEGELTAMGWNQEPEGLTNTLVELSKRFPDLPLMVTENGSAWDDDVSEGEAVSIEGANAESDIETHGKIVHDPKRVAYLNAHVGAVAKALQQGANVIGYFAWSLLDNFEWSFGYTKRFGIIRVDYDTQVRIWKDSGLRYREIVHDNAIELDEA</sequence>
<evidence type="ECO:0000256" key="4">
    <source>
        <dbReference type="ARBA" id="ARBA00022801"/>
    </source>
</evidence>
<keyword evidence="13" id="KW-1185">Reference proteome</keyword>
<feature type="binding site" evidence="10">
    <location>
        <position position="433"/>
    </location>
    <ligand>
        <name>substrate</name>
    </ligand>
</feature>
<comment type="caution">
    <text evidence="12">The sequence shown here is derived from an EMBL/GenBank/DDBJ whole genome shotgun (WGS) entry which is preliminary data.</text>
</comment>
<dbReference type="RefSeq" id="WP_026642492.1">
    <property type="nucleotide sequence ID" value="NZ_JGZU01000006.1"/>
</dbReference>
<dbReference type="EC" id="3.2.1.21" evidence="3 11"/>
<dbReference type="EMBL" id="JGZU01000006">
    <property type="protein sequence ID" value="KFJ06919.1"/>
    <property type="molecule type" value="Genomic_DNA"/>
</dbReference>
<comment type="similarity">
    <text evidence="2 11">Belongs to the glycosyl hydrolase 1 family.</text>
</comment>
<dbReference type="GO" id="GO:0030245">
    <property type="term" value="P:cellulose catabolic process"/>
    <property type="evidence" value="ECO:0007669"/>
    <property type="project" value="UniProtKB-KW"/>
</dbReference>
<dbReference type="Proteomes" id="UP000029080">
    <property type="component" value="Unassembled WGS sequence"/>
</dbReference>
<dbReference type="STRING" id="356829.BITS_1479"/>
<evidence type="ECO:0000256" key="5">
    <source>
        <dbReference type="ARBA" id="ARBA00023001"/>
    </source>
</evidence>
<proteinExistence type="inferred from homology"/>
<feature type="binding site" evidence="10">
    <location>
        <begin position="440"/>
        <end position="441"/>
    </location>
    <ligand>
        <name>substrate</name>
    </ligand>
</feature>
<dbReference type="SUPFAM" id="SSF51445">
    <property type="entry name" value="(Trans)glycosidases"/>
    <property type="match status" value="1"/>
</dbReference>
<feature type="binding site" evidence="10">
    <location>
        <position position="297"/>
    </location>
    <ligand>
        <name>substrate</name>
    </ligand>
</feature>
<accession>A0A087EGL8</accession>
<comment type="catalytic activity">
    <reaction evidence="1 11">
        <text>Hydrolysis of terminal, non-reducing beta-D-glucosyl residues with release of beta-D-glucose.</text>
        <dbReference type="EC" id="3.2.1.21"/>
    </reaction>
</comment>
<organism evidence="12 13">
    <name type="scientific">Bifidobacterium tsurumiense</name>
    <dbReference type="NCBI Taxonomy" id="356829"/>
    <lineage>
        <taxon>Bacteria</taxon>
        <taxon>Bacillati</taxon>
        <taxon>Actinomycetota</taxon>
        <taxon>Actinomycetes</taxon>
        <taxon>Bifidobacteriales</taxon>
        <taxon>Bifidobacteriaceae</taxon>
        <taxon>Bifidobacterium</taxon>
    </lineage>
</organism>
<feature type="binding site" evidence="10">
    <location>
        <position position="20"/>
    </location>
    <ligand>
        <name>substrate</name>
    </ligand>
</feature>
<gene>
    <name evidence="12" type="ORF">BITS_1479</name>
</gene>
<evidence type="ECO:0000256" key="10">
    <source>
        <dbReference type="PIRSR" id="PIRSR617736-2"/>
    </source>
</evidence>
<protein>
    <recommendedName>
        <fullName evidence="3 11">Beta-glucosidase</fullName>
        <ecNumber evidence="3 11">3.2.1.21</ecNumber>
    </recommendedName>
</protein>
<dbReference type="AlphaFoldDB" id="A0A087EGL8"/>
<evidence type="ECO:0000313" key="13">
    <source>
        <dbReference type="Proteomes" id="UP000029080"/>
    </source>
</evidence>
<evidence type="ECO:0000256" key="1">
    <source>
        <dbReference type="ARBA" id="ARBA00000448"/>
    </source>
</evidence>
<evidence type="ECO:0000313" key="12">
    <source>
        <dbReference type="EMBL" id="KFJ06919.1"/>
    </source>
</evidence>
<evidence type="ECO:0000256" key="3">
    <source>
        <dbReference type="ARBA" id="ARBA00012744"/>
    </source>
</evidence>
<dbReference type="GO" id="GO:0005829">
    <property type="term" value="C:cytosol"/>
    <property type="evidence" value="ECO:0007669"/>
    <property type="project" value="TreeGrafter"/>
</dbReference>
<keyword evidence="7 11" id="KW-0326">Glycosidase</keyword>
<dbReference type="OrthoDB" id="9765195at2"/>
<dbReference type="eggNOG" id="COG2723">
    <property type="taxonomic scope" value="Bacteria"/>
</dbReference>
<evidence type="ECO:0000256" key="9">
    <source>
        <dbReference type="PIRSR" id="PIRSR617736-1"/>
    </source>
</evidence>
<dbReference type="InterPro" id="IPR017853">
    <property type="entry name" value="GH"/>
</dbReference>
<reference evidence="12 13" key="1">
    <citation type="submission" date="2014-03" db="EMBL/GenBank/DDBJ databases">
        <title>Genomics of Bifidobacteria.</title>
        <authorList>
            <person name="Ventura M."/>
            <person name="Milani C."/>
            <person name="Lugli G.A."/>
        </authorList>
    </citation>
    <scope>NUCLEOTIDE SEQUENCE [LARGE SCALE GENOMIC DNA]</scope>
    <source>
        <strain evidence="12 13">JCM 13495</strain>
    </source>
</reference>
<feature type="binding site" evidence="10">
    <location>
        <position position="121"/>
    </location>
    <ligand>
        <name>substrate</name>
    </ligand>
</feature>
<evidence type="ECO:0000256" key="6">
    <source>
        <dbReference type="ARBA" id="ARBA00023277"/>
    </source>
</evidence>
<dbReference type="PANTHER" id="PTHR10353:SF36">
    <property type="entry name" value="LP05116P"/>
    <property type="match status" value="1"/>
</dbReference>
<keyword evidence="4 11" id="KW-0378">Hydrolase</keyword>
<evidence type="ECO:0000256" key="8">
    <source>
        <dbReference type="ARBA" id="ARBA00023326"/>
    </source>
</evidence>
<dbReference type="Gene3D" id="3.20.20.80">
    <property type="entry name" value="Glycosidases"/>
    <property type="match status" value="1"/>
</dbReference>
<dbReference type="InterPro" id="IPR017736">
    <property type="entry name" value="Glyco_hydro_1_beta-glucosidase"/>
</dbReference>
<feature type="active site" description="Nucleophile" evidence="9">
    <location>
        <position position="368"/>
    </location>
</feature>
<dbReference type="InterPro" id="IPR033132">
    <property type="entry name" value="GH_1_N_CS"/>
</dbReference>
<evidence type="ECO:0000256" key="7">
    <source>
        <dbReference type="ARBA" id="ARBA00023295"/>
    </source>
</evidence>
<dbReference type="Pfam" id="PF00232">
    <property type="entry name" value="Glyco_hydro_1"/>
    <property type="match status" value="1"/>
</dbReference>
<dbReference type="PANTHER" id="PTHR10353">
    <property type="entry name" value="GLYCOSYL HYDROLASE"/>
    <property type="match status" value="1"/>
</dbReference>
<dbReference type="PRINTS" id="PR00131">
    <property type="entry name" value="GLHYDRLASE1"/>
</dbReference>